<evidence type="ECO:0000313" key="2">
    <source>
        <dbReference type="Proteomes" id="UP000001261"/>
    </source>
</evidence>
<evidence type="ECO:0000313" key="1">
    <source>
        <dbReference type="EMBL" id="EAS29605.3"/>
    </source>
</evidence>
<keyword evidence="2" id="KW-1185">Reference proteome</keyword>
<dbReference type="KEGG" id="cim:CIMG_13233"/>
<dbReference type="InParanoid" id="J3K5B3"/>
<dbReference type="GeneID" id="24164860"/>
<dbReference type="Proteomes" id="UP000001261">
    <property type="component" value="Unassembled WGS sequence"/>
</dbReference>
<name>J3K5B3_COCIM</name>
<organism evidence="1 2">
    <name type="scientific">Coccidioides immitis (strain RS)</name>
    <name type="common">Valley fever fungus</name>
    <dbReference type="NCBI Taxonomy" id="246410"/>
    <lineage>
        <taxon>Eukaryota</taxon>
        <taxon>Fungi</taxon>
        <taxon>Dikarya</taxon>
        <taxon>Ascomycota</taxon>
        <taxon>Pezizomycotina</taxon>
        <taxon>Eurotiomycetes</taxon>
        <taxon>Eurotiomycetidae</taxon>
        <taxon>Onygenales</taxon>
        <taxon>Onygenaceae</taxon>
        <taxon>Coccidioides</taxon>
    </lineage>
</organism>
<reference evidence="2" key="1">
    <citation type="journal article" date="2009" name="Genome Res.">
        <title>Comparative genomic analyses of the human fungal pathogens Coccidioides and their relatives.</title>
        <authorList>
            <person name="Sharpton T.J."/>
            <person name="Stajich J.E."/>
            <person name="Rounsley S.D."/>
            <person name="Gardner M.J."/>
            <person name="Wortman J.R."/>
            <person name="Jordar V.S."/>
            <person name="Maiti R."/>
            <person name="Kodira C.D."/>
            <person name="Neafsey D.E."/>
            <person name="Zeng Q."/>
            <person name="Hung C.-Y."/>
            <person name="McMahan C."/>
            <person name="Muszewska A."/>
            <person name="Grynberg M."/>
            <person name="Mandel M.A."/>
            <person name="Kellner E.M."/>
            <person name="Barker B.M."/>
            <person name="Galgiani J.N."/>
            <person name="Orbach M.J."/>
            <person name="Kirkland T.N."/>
            <person name="Cole G.T."/>
            <person name="Henn M.R."/>
            <person name="Birren B.W."/>
            <person name="Taylor J.W."/>
        </authorList>
    </citation>
    <scope>NUCLEOTIDE SEQUENCE [LARGE SCALE GENOMIC DNA]</scope>
    <source>
        <strain evidence="2">RS</strain>
    </source>
</reference>
<accession>J3K5B3</accession>
<dbReference type="AlphaFoldDB" id="J3K5B3"/>
<sequence>MLCPSGCKITSCLLSFFSLSHDFSSLFSLERTLIPPFIEDIGPLSIIASFSFSSSLVVAASSLPAQAGLAALPLLSAVIAPALARNIVVAVPPALAEFIIFTQLPPAGTFTGVLQTNSVVLPGLPPHTGAQALSAHKRVWCHKPIQRSMLIAGLNNSNQLTVHA</sequence>
<dbReference type="OrthoDB" id="4204581at2759"/>
<dbReference type="RefSeq" id="XP_001241188.2">
    <property type="nucleotide sequence ID" value="XM_001241187.2"/>
</dbReference>
<gene>
    <name evidence="1" type="ORF">CIMG_13233</name>
</gene>
<proteinExistence type="predicted"/>
<protein>
    <submittedName>
        <fullName evidence="1">Uncharacterized protein</fullName>
    </submittedName>
</protein>
<dbReference type="VEuPathDB" id="FungiDB:CIMG_13233"/>
<dbReference type="EMBL" id="GG704913">
    <property type="protein sequence ID" value="EAS29605.3"/>
    <property type="molecule type" value="Genomic_DNA"/>
</dbReference>
<reference evidence="2" key="2">
    <citation type="journal article" date="2010" name="Genome Res.">
        <title>Population genomic sequencing of Coccidioides fungi reveals recent hybridization and transposon control.</title>
        <authorList>
            <person name="Neafsey D.E."/>
            <person name="Barker B.M."/>
            <person name="Sharpton T.J."/>
            <person name="Stajich J.E."/>
            <person name="Park D.J."/>
            <person name="Whiston E."/>
            <person name="Hung C.-Y."/>
            <person name="McMahan C."/>
            <person name="White J."/>
            <person name="Sykes S."/>
            <person name="Heiman D."/>
            <person name="Young S."/>
            <person name="Zeng Q."/>
            <person name="Abouelleil A."/>
            <person name="Aftuck L."/>
            <person name="Bessette D."/>
            <person name="Brown A."/>
            <person name="FitzGerald M."/>
            <person name="Lui A."/>
            <person name="Macdonald J.P."/>
            <person name="Priest M."/>
            <person name="Orbach M.J."/>
            <person name="Galgiani J.N."/>
            <person name="Kirkland T.N."/>
            <person name="Cole G.T."/>
            <person name="Birren B.W."/>
            <person name="Henn M.R."/>
            <person name="Taylor J.W."/>
            <person name="Rounsley S.D."/>
        </authorList>
    </citation>
    <scope>GENOME REANNOTATION</scope>
    <source>
        <strain evidence="2">RS</strain>
    </source>
</reference>